<feature type="region of interest" description="Disordered" evidence="1">
    <location>
        <begin position="226"/>
        <end position="248"/>
    </location>
</feature>
<evidence type="ECO:0000313" key="3">
    <source>
        <dbReference type="Proteomes" id="UP000799779"/>
    </source>
</evidence>
<keyword evidence="3" id="KW-1185">Reference proteome</keyword>
<feature type="region of interest" description="Disordered" evidence="1">
    <location>
        <begin position="127"/>
        <end position="183"/>
    </location>
</feature>
<proteinExistence type="predicted"/>
<gene>
    <name evidence="2" type="ORF">P154DRAFT_608120</name>
</gene>
<accession>A0A6A5W483</accession>
<evidence type="ECO:0000313" key="2">
    <source>
        <dbReference type="EMBL" id="KAF1996653.1"/>
    </source>
</evidence>
<reference evidence="2" key="1">
    <citation type="journal article" date="2020" name="Stud. Mycol.">
        <title>101 Dothideomycetes genomes: a test case for predicting lifestyles and emergence of pathogens.</title>
        <authorList>
            <person name="Haridas S."/>
            <person name="Albert R."/>
            <person name="Binder M."/>
            <person name="Bloem J."/>
            <person name="Labutti K."/>
            <person name="Salamov A."/>
            <person name="Andreopoulos B."/>
            <person name="Baker S."/>
            <person name="Barry K."/>
            <person name="Bills G."/>
            <person name="Bluhm B."/>
            <person name="Cannon C."/>
            <person name="Castanera R."/>
            <person name="Culley D."/>
            <person name="Daum C."/>
            <person name="Ezra D."/>
            <person name="Gonzalez J."/>
            <person name="Henrissat B."/>
            <person name="Kuo A."/>
            <person name="Liang C."/>
            <person name="Lipzen A."/>
            <person name="Lutzoni F."/>
            <person name="Magnuson J."/>
            <person name="Mondo S."/>
            <person name="Nolan M."/>
            <person name="Ohm R."/>
            <person name="Pangilinan J."/>
            <person name="Park H.-J."/>
            <person name="Ramirez L."/>
            <person name="Alfaro M."/>
            <person name="Sun H."/>
            <person name="Tritt A."/>
            <person name="Yoshinaga Y."/>
            <person name="Zwiers L.-H."/>
            <person name="Turgeon B."/>
            <person name="Goodwin S."/>
            <person name="Spatafora J."/>
            <person name="Crous P."/>
            <person name="Grigoriev I."/>
        </authorList>
    </citation>
    <scope>NUCLEOTIDE SEQUENCE</scope>
    <source>
        <strain evidence="2">CBS 123094</strain>
    </source>
</reference>
<dbReference type="AlphaFoldDB" id="A0A6A5W483"/>
<sequence>MAARQVDTYVPTILLLRFQGEPWGRWLHGDCAKSYHEFLAHAFGMFKMDPALFDLHFHRQNATCKDDVNQVLWDKGEYFAVDDLEGEKLQVFAHFVPKTKTFPILGDHALRVSENKFDVVDASQSLKKDPVAQSAMPPSTLDSPSLPTTSAARKRASANGTTNIDQNPTNGYVPTGPRRGWVRKTCHPLSEASSTQRPASANDPQGLARVYQALPGASSRTAQMMRSGAISSPPDPNASPTPLSAQHTPRRLLNEYRKYYLGNHQRNEVPRRMWARMTVLQRIHRAHAKLMEDGFGILRQPPCDRCAREGKRWFPGLGFIVQLIAHVPRLRLEELLGRQHGIKFYMVGSMEAVLCRAKAGRRAAGVGLIWYTAAGIYHGVYQ</sequence>
<organism evidence="2 3">
    <name type="scientific">Amniculicola lignicola CBS 123094</name>
    <dbReference type="NCBI Taxonomy" id="1392246"/>
    <lineage>
        <taxon>Eukaryota</taxon>
        <taxon>Fungi</taxon>
        <taxon>Dikarya</taxon>
        <taxon>Ascomycota</taxon>
        <taxon>Pezizomycotina</taxon>
        <taxon>Dothideomycetes</taxon>
        <taxon>Pleosporomycetidae</taxon>
        <taxon>Pleosporales</taxon>
        <taxon>Amniculicolaceae</taxon>
        <taxon>Amniculicola</taxon>
    </lineage>
</organism>
<feature type="compositionally biased region" description="Polar residues" evidence="1">
    <location>
        <begin position="158"/>
        <end position="172"/>
    </location>
</feature>
<dbReference type="OrthoDB" id="3733663at2759"/>
<feature type="compositionally biased region" description="Low complexity" evidence="1">
    <location>
        <begin position="137"/>
        <end position="150"/>
    </location>
</feature>
<name>A0A6A5W483_9PLEO</name>
<protein>
    <submittedName>
        <fullName evidence="2">Uncharacterized protein</fullName>
    </submittedName>
</protein>
<dbReference type="Proteomes" id="UP000799779">
    <property type="component" value="Unassembled WGS sequence"/>
</dbReference>
<dbReference type="EMBL" id="ML977623">
    <property type="protein sequence ID" value="KAF1996653.1"/>
    <property type="molecule type" value="Genomic_DNA"/>
</dbReference>
<evidence type="ECO:0000256" key="1">
    <source>
        <dbReference type="SAM" id="MobiDB-lite"/>
    </source>
</evidence>